<dbReference type="EMBL" id="JAQNWR010000006">
    <property type="protein sequence ID" value="MDC2408308.1"/>
    <property type="molecule type" value="Genomic_DNA"/>
</dbReference>
<evidence type="ECO:0000313" key="5">
    <source>
        <dbReference type="EMBL" id="RGS88089.1"/>
    </source>
</evidence>
<dbReference type="PROSITE" id="PS51841">
    <property type="entry name" value="LTD"/>
    <property type="match status" value="1"/>
</dbReference>
<dbReference type="EMBL" id="FMYE01000028">
    <property type="protein sequence ID" value="SDB77808.1"/>
    <property type="molecule type" value="Genomic_DNA"/>
</dbReference>
<dbReference type="Proteomes" id="UP000183670">
    <property type="component" value="Unassembled WGS sequence"/>
</dbReference>
<dbReference type="KEGG" id="boa:Bovatus_01741"/>
<evidence type="ECO:0000313" key="4">
    <source>
        <dbReference type="EMBL" id="MDC2408308.1"/>
    </source>
</evidence>
<dbReference type="Proteomes" id="UP000266492">
    <property type="component" value="Unassembled WGS sequence"/>
</dbReference>
<reference evidence="4" key="4">
    <citation type="submission" date="2022-10" db="EMBL/GenBank/DDBJ databases">
        <title>Human gut microbiome strain richness.</title>
        <authorList>
            <person name="Chen-Liaw A."/>
        </authorList>
    </citation>
    <scope>NUCLEOTIDE SEQUENCE</scope>
    <source>
        <strain evidence="4">F7_m1001271B151109d0_201107</strain>
    </source>
</reference>
<protein>
    <submittedName>
        <fullName evidence="3">DUF4876 domain-containing protein</fullName>
    </submittedName>
    <submittedName>
        <fullName evidence="6">Lamin Tail Domain</fullName>
    </submittedName>
</protein>
<feature type="domain" description="LTD" evidence="2">
    <location>
        <begin position="124"/>
        <end position="300"/>
    </location>
</feature>
<dbReference type="Pfam" id="PF16215">
    <property type="entry name" value="DUF4876"/>
    <property type="match status" value="1"/>
</dbReference>
<gene>
    <name evidence="5" type="ORF">DWX70_00680</name>
    <name evidence="3" type="ORF">F3F51_01870</name>
    <name evidence="4" type="ORF">PO240_10540</name>
    <name evidence="6" type="ORF">SAMN05192581_102823</name>
</gene>
<dbReference type="RefSeq" id="WP_004300854.1">
    <property type="nucleotide sequence ID" value="NZ_BAABYJ010000001.1"/>
</dbReference>
<dbReference type="GeneID" id="29454601"/>
<evidence type="ECO:0000259" key="2">
    <source>
        <dbReference type="PROSITE" id="PS51841"/>
    </source>
</evidence>
<proteinExistence type="predicted"/>
<reference evidence="3 9" key="3">
    <citation type="journal article" date="2019" name="Nat. Med.">
        <title>A library of human gut bacterial isolates paired with longitudinal multiomics data enables mechanistic microbiome research.</title>
        <authorList>
            <person name="Poyet M."/>
            <person name="Groussin M."/>
            <person name="Gibbons S.M."/>
            <person name="Avila-Pacheco J."/>
            <person name="Jiang X."/>
            <person name="Kearney S.M."/>
            <person name="Perrotta A.R."/>
            <person name="Berdy B."/>
            <person name="Zhao S."/>
            <person name="Lieberman T.D."/>
            <person name="Swanson P.K."/>
            <person name="Smith M."/>
            <person name="Roesemann S."/>
            <person name="Alexander J.E."/>
            <person name="Rich S.A."/>
            <person name="Livny J."/>
            <person name="Vlamakis H."/>
            <person name="Clish C."/>
            <person name="Bullock K."/>
            <person name="Deik A."/>
            <person name="Scott J."/>
            <person name="Pierce K.A."/>
            <person name="Xavier R.J."/>
            <person name="Alm E.J."/>
        </authorList>
    </citation>
    <scope>NUCLEOTIDE SEQUENCE [LARGE SCALE GENOMIC DNA]</scope>
    <source>
        <strain evidence="3 9">BIOML-A183</strain>
    </source>
</reference>
<evidence type="ECO:0000313" key="3">
    <source>
        <dbReference type="EMBL" id="KAA3809602.1"/>
    </source>
</evidence>
<dbReference type="Proteomes" id="UP000460135">
    <property type="component" value="Unassembled WGS sequence"/>
</dbReference>
<reference evidence="5 8" key="2">
    <citation type="submission" date="2018-08" db="EMBL/GenBank/DDBJ databases">
        <title>A genome reference for cultivated species of the human gut microbiota.</title>
        <authorList>
            <person name="Zou Y."/>
            <person name="Xue W."/>
            <person name="Luo G."/>
        </authorList>
    </citation>
    <scope>NUCLEOTIDE SEQUENCE [LARGE SCALE GENOMIC DNA]</scope>
    <source>
        <strain evidence="5 8">AF20-9LB</strain>
    </source>
</reference>
<evidence type="ECO:0000313" key="9">
    <source>
        <dbReference type="Proteomes" id="UP000460135"/>
    </source>
</evidence>
<evidence type="ECO:0000313" key="7">
    <source>
        <dbReference type="Proteomes" id="UP000183670"/>
    </source>
</evidence>
<dbReference type="EMBL" id="VWLX01000001">
    <property type="protein sequence ID" value="KAA3809602.1"/>
    <property type="molecule type" value="Genomic_DNA"/>
</dbReference>
<organism evidence="6 7">
    <name type="scientific">Bacteroides ovatus</name>
    <dbReference type="NCBI Taxonomy" id="28116"/>
    <lineage>
        <taxon>Bacteria</taxon>
        <taxon>Pseudomonadati</taxon>
        <taxon>Bacteroidota</taxon>
        <taxon>Bacteroidia</taxon>
        <taxon>Bacteroidales</taxon>
        <taxon>Bacteroidaceae</taxon>
        <taxon>Bacteroides</taxon>
    </lineage>
</organism>
<dbReference type="InterPro" id="IPR001322">
    <property type="entry name" value="Lamin_tail_dom"/>
</dbReference>
<dbReference type="InterPro" id="IPR032627">
    <property type="entry name" value="DUF4876"/>
</dbReference>
<feature type="signal peptide" evidence="1">
    <location>
        <begin position="1"/>
        <end position="21"/>
    </location>
</feature>
<name>A0A1G6G743_BACOV</name>
<reference evidence="6 7" key="1">
    <citation type="submission" date="2016-10" db="EMBL/GenBank/DDBJ databases">
        <authorList>
            <person name="de Groot N.N."/>
        </authorList>
    </citation>
    <scope>NUCLEOTIDE SEQUENCE [LARGE SCALE GENOMIC DNA]</scope>
    <source>
        <strain evidence="6 7">NLAE-zl-C500</strain>
    </source>
</reference>
<evidence type="ECO:0000313" key="6">
    <source>
        <dbReference type="EMBL" id="SDB77808.1"/>
    </source>
</evidence>
<dbReference type="EMBL" id="QRVZ01000001">
    <property type="protein sequence ID" value="RGS88089.1"/>
    <property type="molecule type" value="Genomic_DNA"/>
</dbReference>
<sequence length="395" mass="43253">MNRTISFITKMMFAAVTVIMAACSSDDNATQALTVQVKVSMPEGFKSDILYTGHTVTMGKYTAITNEKGIATFEGVIPDLYDISTSCEITAEEYEEMTGNDPQNENYVISGSLLKYTVGSSTTIELQTSISAKQSIVISKVYYAGTKDNNNKNYLAGKYIEFFNNSDQTVDIAGLYFGLVESESTPAYTLGSTPEYIYLKQIYRFPSNGVTEVAPGASIIVANSAIDHTGNNEVDLSKADFEAKDTQGKTTNNPATPAVELIYTTFPTISNMNLVQGGPCSVVLFSTDEDVTSWETVYVDGKDKGSKFVKTPVKYIMDGVECLKNKSTGVDKNSKRLYNYIDAGYQYTEATTGYTGEVVYRKTAKTENGRTILADTNNSSNDFAVSTEIKPREYK</sequence>
<keyword evidence="1" id="KW-0732">Signal</keyword>
<dbReference type="AlphaFoldDB" id="A0A1G6G743"/>
<dbReference type="InterPro" id="IPR036415">
    <property type="entry name" value="Lamin_tail_dom_sf"/>
</dbReference>
<dbReference type="SUPFAM" id="SSF74853">
    <property type="entry name" value="Lamin A/C globular tail domain"/>
    <property type="match status" value="1"/>
</dbReference>
<evidence type="ECO:0000313" key="8">
    <source>
        <dbReference type="Proteomes" id="UP000266492"/>
    </source>
</evidence>
<accession>A0A1G6G743</accession>
<dbReference type="PROSITE" id="PS51257">
    <property type="entry name" value="PROKAR_LIPOPROTEIN"/>
    <property type="match status" value="1"/>
</dbReference>
<feature type="chain" id="PRO_5042685425" evidence="1">
    <location>
        <begin position="22"/>
        <end position="395"/>
    </location>
</feature>
<dbReference type="Proteomes" id="UP001214017">
    <property type="component" value="Unassembled WGS sequence"/>
</dbReference>
<evidence type="ECO:0000256" key="1">
    <source>
        <dbReference type="SAM" id="SignalP"/>
    </source>
</evidence>